<dbReference type="InterPro" id="IPR003137">
    <property type="entry name" value="PA_domain"/>
</dbReference>
<dbReference type="InterPro" id="IPR046450">
    <property type="entry name" value="PA_dom_sf"/>
</dbReference>
<dbReference type="InterPro" id="IPR051653">
    <property type="entry name" value="E3_ligase_sorting_rcpt"/>
</dbReference>
<dbReference type="Proteomes" id="UP000215902">
    <property type="component" value="Unassembled WGS sequence"/>
</dbReference>
<comment type="caution">
    <text evidence="14">The sequence shown here is derived from an EMBL/GenBank/DDBJ whole genome shotgun (WGS) entry which is preliminary data.</text>
</comment>
<dbReference type="SUPFAM" id="SSF57850">
    <property type="entry name" value="RING/U-box"/>
    <property type="match status" value="1"/>
</dbReference>
<keyword evidence="9 12" id="KW-0472">Membrane</keyword>
<evidence type="ECO:0000256" key="6">
    <source>
        <dbReference type="ARBA" id="ARBA00022771"/>
    </source>
</evidence>
<evidence type="ECO:0000313" key="15">
    <source>
        <dbReference type="EMBL" id="PAA71546.1"/>
    </source>
</evidence>
<dbReference type="Gene3D" id="3.30.40.10">
    <property type="entry name" value="Zinc/RING finger domain, C3HC4 (zinc finger)"/>
    <property type="match status" value="1"/>
</dbReference>
<feature type="compositionally biased region" description="Low complexity" evidence="11">
    <location>
        <begin position="362"/>
        <end position="373"/>
    </location>
</feature>
<dbReference type="Pfam" id="PF02225">
    <property type="entry name" value="PA"/>
    <property type="match status" value="1"/>
</dbReference>
<comment type="subcellular location">
    <subcellularLocation>
        <location evidence="2">Membrane</location>
        <topology evidence="2">Single-pass membrane protein</topology>
    </subcellularLocation>
</comment>
<keyword evidence="8 12" id="KW-1133">Transmembrane helix</keyword>
<dbReference type="SUPFAM" id="SSF52025">
    <property type="entry name" value="PA domain"/>
    <property type="match status" value="1"/>
</dbReference>
<dbReference type="Gene3D" id="3.50.30.30">
    <property type="match status" value="1"/>
</dbReference>
<feature type="domain" description="RING-type" evidence="13">
    <location>
        <begin position="242"/>
        <end position="284"/>
    </location>
</feature>
<evidence type="ECO:0000256" key="1">
    <source>
        <dbReference type="ARBA" id="ARBA00000900"/>
    </source>
</evidence>
<feature type="non-terminal residue" evidence="14">
    <location>
        <position position="1"/>
    </location>
</feature>
<feature type="region of interest" description="Disordered" evidence="11">
    <location>
        <begin position="291"/>
        <end position="322"/>
    </location>
</feature>
<evidence type="ECO:0000256" key="3">
    <source>
        <dbReference type="ARBA" id="ARBA00012483"/>
    </source>
</evidence>
<evidence type="ECO:0000256" key="4">
    <source>
        <dbReference type="ARBA" id="ARBA00022692"/>
    </source>
</evidence>
<comment type="catalytic activity">
    <reaction evidence="1">
        <text>S-ubiquitinyl-[E2 ubiquitin-conjugating enzyme]-L-cysteine + [acceptor protein]-L-lysine = [E2 ubiquitin-conjugating enzyme]-L-cysteine + N(6)-ubiquitinyl-[acceptor protein]-L-lysine.</text>
        <dbReference type="EC" id="2.3.2.27"/>
    </reaction>
</comment>
<gene>
    <name evidence="15" type="ORF">BOX15_Mlig021570g1</name>
    <name evidence="14" type="ORF">BOX15_Mlig031817g1</name>
</gene>
<accession>A0A267DLS0</accession>
<evidence type="ECO:0000256" key="12">
    <source>
        <dbReference type="SAM" id="Phobius"/>
    </source>
</evidence>
<evidence type="ECO:0000256" key="9">
    <source>
        <dbReference type="ARBA" id="ARBA00023136"/>
    </source>
</evidence>
<protein>
    <recommendedName>
        <fullName evidence="3">RING-type E3 ubiquitin transferase</fullName>
        <ecNumber evidence="3">2.3.2.27</ecNumber>
    </recommendedName>
</protein>
<evidence type="ECO:0000313" key="16">
    <source>
        <dbReference type="Proteomes" id="UP000215902"/>
    </source>
</evidence>
<dbReference type="Pfam" id="PF17123">
    <property type="entry name" value="zf-RING_11"/>
    <property type="match status" value="1"/>
</dbReference>
<dbReference type="STRING" id="282301.A0A267DLS0"/>
<dbReference type="PANTHER" id="PTHR47168:SF1">
    <property type="entry name" value="OS02G0798600 PROTEIN"/>
    <property type="match status" value="1"/>
</dbReference>
<keyword evidence="16" id="KW-1185">Reference proteome</keyword>
<dbReference type="OrthoDB" id="8062037at2759"/>
<dbReference type="EMBL" id="NIVC01001158">
    <property type="protein sequence ID" value="PAA71546.1"/>
    <property type="molecule type" value="Genomic_DNA"/>
</dbReference>
<dbReference type="InterPro" id="IPR013083">
    <property type="entry name" value="Znf_RING/FYVE/PHD"/>
</dbReference>
<evidence type="ECO:0000256" key="10">
    <source>
        <dbReference type="PROSITE-ProRule" id="PRU00175"/>
    </source>
</evidence>
<proteinExistence type="predicted"/>
<feature type="region of interest" description="Disordered" evidence="11">
    <location>
        <begin position="342"/>
        <end position="373"/>
    </location>
</feature>
<dbReference type="AlphaFoldDB" id="A0A267DLS0"/>
<dbReference type="FunFam" id="3.30.40.10:FF:000824">
    <property type="entry name" value="E3 ubiquitin-protein ligase RNF13"/>
    <property type="match status" value="1"/>
</dbReference>
<dbReference type="GO" id="GO:0008270">
    <property type="term" value="F:zinc ion binding"/>
    <property type="evidence" value="ECO:0007669"/>
    <property type="project" value="UniProtKB-KW"/>
</dbReference>
<feature type="transmembrane region" description="Helical" evidence="12">
    <location>
        <begin position="183"/>
        <end position="208"/>
    </location>
</feature>
<dbReference type="EC" id="2.3.2.27" evidence="3"/>
<reference evidence="14 16" key="1">
    <citation type="submission" date="2017-06" db="EMBL/GenBank/DDBJ databases">
        <title>A platform for efficient transgenesis in Macrostomum lignano, a flatworm model organism for stem cell research.</title>
        <authorList>
            <person name="Berezikov E."/>
        </authorList>
    </citation>
    <scope>NUCLEOTIDE SEQUENCE [LARGE SCALE GENOMIC DNA]</scope>
    <source>
        <strain evidence="14">DV1</strain>
        <tissue evidence="14">Whole organism</tissue>
    </source>
</reference>
<name>A0A267DLS0_9PLAT</name>
<dbReference type="InterPro" id="IPR001841">
    <property type="entry name" value="Znf_RING"/>
</dbReference>
<feature type="region of interest" description="Disordered" evidence="11">
    <location>
        <begin position="412"/>
        <end position="483"/>
    </location>
</feature>
<dbReference type="GO" id="GO:0061630">
    <property type="term" value="F:ubiquitin protein ligase activity"/>
    <property type="evidence" value="ECO:0007669"/>
    <property type="project" value="UniProtKB-EC"/>
</dbReference>
<feature type="compositionally biased region" description="Basic and acidic residues" evidence="11">
    <location>
        <begin position="470"/>
        <end position="483"/>
    </location>
</feature>
<feature type="compositionally biased region" description="Low complexity" evidence="11">
    <location>
        <begin position="426"/>
        <end position="445"/>
    </location>
</feature>
<evidence type="ECO:0000256" key="7">
    <source>
        <dbReference type="ARBA" id="ARBA00022833"/>
    </source>
</evidence>
<dbReference type="PANTHER" id="PTHR47168">
    <property type="entry name" value="RING ZINC FINGER DOMAIN SUPERFAMILY PROTEIN-RELATED"/>
    <property type="match status" value="1"/>
</dbReference>
<dbReference type="EMBL" id="NIVC01003718">
    <property type="protein sequence ID" value="PAA50096.1"/>
    <property type="molecule type" value="Genomic_DNA"/>
</dbReference>
<feature type="compositionally biased region" description="Polar residues" evidence="11">
    <location>
        <begin position="416"/>
        <end position="425"/>
    </location>
</feature>
<keyword evidence="6 10" id="KW-0863">Zinc-finger</keyword>
<evidence type="ECO:0000256" key="2">
    <source>
        <dbReference type="ARBA" id="ARBA00004167"/>
    </source>
</evidence>
<evidence type="ECO:0000259" key="13">
    <source>
        <dbReference type="PROSITE" id="PS50089"/>
    </source>
</evidence>
<dbReference type="PROSITE" id="PS50089">
    <property type="entry name" value="ZF_RING_2"/>
    <property type="match status" value="1"/>
</dbReference>
<organism evidence="14 16">
    <name type="scientific">Macrostomum lignano</name>
    <dbReference type="NCBI Taxonomy" id="282301"/>
    <lineage>
        <taxon>Eukaryota</taxon>
        <taxon>Metazoa</taxon>
        <taxon>Spiralia</taxon>
        <taxon>Lophotrochozoa</taxon>
        <taxon>Platyhelminthes</taxon>
        <taxon>Rhabditophora</taxon>
        <taxon>Macrostomorpha</taxon>
        <taxon>Macrostomida</taxon>
        <taxon>Macrostomidae</taxon>
        <taxon>Macrostomum</taxon>
    </lineage>
</organism>
<evidence type="ECO:0000256" key="5">
    <source>
        <dbReference type="ARBA" id="ARBA00022723"/>
    </source>
</evidence>
<keyword evidence="4 12" id="KW-0812">Transmembrane</keyword>
<evidence type="ECO:0000256" key="11">
    <source>
        <dbReference type="SAM" id="MobiDB-lite"/>
    </source>
</evidence>
<evidence type="ECO:0000313" key="14">
    <source>
        <dbReference type="EMBL" id="PAA50096.1"/>
    </source>
</evidence>
<dbReference type="GO" id="GO:0016020">
    <property type="term" value="C:membrane"/>
    <property type="evidence" value="ECO:0007669"/>
    <property type="project" value="UniProtKB-SubCell"/>
</dbReference>
<evidence type="ECO:0000256" key="8">
    <source>
        <dbReference type="ARBA" id="ARBA00022989"/>
    </source>
</evidence>
<sequence>HKMIIINANIVYMMFSSIVALTSGETLRLTIADRELNGTLVGLCNAETARFGPTEDFYSITGVVVNAAPINGCEPLQPPPYPRNDSLVWIALLARDSGASGCYFDRKILNAQKAGFGAALIYNYENTINAMQASSLGSKVLIPAAMVTRSCGTLLQEKFVYSPERDSRFNVAFREYFSFDFNVYVISFVAIICTSFILFALLWAFRWIRDRRIRQRSRLSRSSLKKLKVKKFDKGTDPYECCAICLEDFEPGDKLRILPCNHAYHMKCIDPWLLKNRSCCPVCKRRVFPRQPGEAAEEGDSDVESGAGANSNGAESIGGTSGAGAVGAAAPVAAVAGAETGNAGNAGSSGGRADGERTPLLSSSNSSSVASGGSFGAVGSSGARAAFDNPALHLQDELASALADTASAIPDDVTRSEQQQHSNGGSSLSSCSSSSTVSVTSLTTSADGQVEEDGHHQQSVEVLAEVCVHQPDEAGSKNENPRV</sequence>
<keyword evidence="7" id="KW-0862">Zinc</keyword>
<dbReference type="SMART" id="SM00184">
    <property type="entry name" value="RING"/>
    <property type="match status" value="1"/>
</dbReference>
<keyword evidence="5" id="KW-0479">Metal-binding</keyword>